<proteinExistence type="predicted"/>
<dbReference type="Gene3D" id="1.20.1250.20">
    <property type="entry name" value="MFS general substrate transporter like domains"/>
    <property type="match status" value="1"/>
</dbReference>
<feature type="transmembrane region" description="Helical" evidence="6">
    <location>
        <begin position="210"/>
        <end position="229"/>
    </location>
</feature>
<evidence type="ECO:0000313" key="8">
    <source>
        <dbReference type="EMBL" id="TQM03908.1"/>
    </source>
</evidence>
<evidence type="ECO:0000259" key="7">
    <source>
        <dbReference type="PROSITE" id="PS50850"/>
    </source>
</evidence>
<dbReference type="PROSITE" id="PS50850">
    <property type="entry name" value="MFS"/>
    <property type="match status" value="1"/>
</dbReference>
<dbReference type="EMBL" id="VFPA01000005">
    <property type="protein sequence ID" value="TQM03908.1"/>
    <property type="molecule type" value="Genomic_DNA"/>
</dbReference>
<sequence length="463" mass="45194">MNTAVRPDQGMPLAGRGFHSDVLSPGRSAALLGLLFGLAGTSTSAVTVALPELASELHLTAATAAWMVSGYTVALAVATPVHGRLADMVGIRLPLTIGIAGMAVGSVLSALAPSFPVLMVARVLQGIGAAAIPVLATALISARWSGADRGAALGRVAGVSATLSSLGPLIGGGLEALGGWRWAVALPVLGALAIPPLWRVAPARGTGERLDYSGAALVAVAASGLVLLIQSPSAGLTTAAVGAALLVAGAPLLALRVRSRPHGFLPRDIITNTTVLRSAFAAAAVPASWFALLLGVPLAAASWGWTPLATGTLLVPAALVGFASPAMARTLLARLGPRRSLALACPTAIIALAAAAAGALLQAPVLLATAVVLVSAAFGVGQPAMISAVGAAVPAAERGIALGIATLVFLTGASVGAALVGGLSGVIGVPAAFGLLVVLPLAGLAALLRGGPDRVAVPQASGA</sequence>
<feature type="transmembrane region" description="Helical" evidence="6">
    <location>
        <begin position="400"/>
        <end position="421"/>
    </location>
</feature>
<feature type="transmembrane region" description="Helical" evidence="6">
    <location>
        <begin position="427"/>
        <end position="448"/>
    </location>
</feature>
<dbReference type="OrthoDB" id="3579747at2"/>
<dbReference type="InterPro" id="IPR020846">
    <property type="entry name" value="MFS_dom"/>
</dbReference>
<feature type="transmembrane region" description="Helical" evidence="6">
    <location>
        <begin position="180"/>
        <end position="198"/>
    </location>
</feature>
<gene>
    <name evidence="8" type="ORF">FB558_6933</name>
</gene>
<feature type="domain" description="Major facilitator superfamily (MFS) profile" evidence="7">
    <location>
        <begin position="28"/>
        <end position="455"/>
    </location>
</feature>
<comment type="caution">
    <text evidence="8">The sequence shown here is derived from an EMBL/GenBank/DDBJ whole genome shotgun (WGS) entry which is preliminary data.</text>
</comment>
<dbReference type="Gene3D" id="1.20.1720.10">
    <property type="entry name" value="Multidrug resistance protein D"/>
    <property type="match status" value="1"/>
</dbReference>
<evidence type="ECO:0000256" key="5">
    <source>
        <dbReference type="ARBA" id="ARBA00023136"/>
    </source>
</evidence>
<dbReference type="Proteomes" id="UP000315677">
    <property type="component" value="Unassembled WGS sequence"/>
</dbReference>
<keyword evidence="3 6" id="KW-0812">Transmembrane</keyword>
<feature type="transmembrane region" description="Helical" evidence="6">
    <location>
        <begin position="93"/>
        <end position="112"/>
    </location>
</feature>
<evidence type="ECO:0000256" key="6">
    <source>
        <dbReference type="SAM" id="Phobius"/>
    </source>
</evidence>
<evidence type="ECO:0000256" key="4">
    <source>
        <dbReference type="ARBA" id="ARBA00022989"/>
    </source>
</evidence>
<keyword evidence="4 6" id="KW-1133">Transmembrane helix</keyword>
<feature type="transmembrane region" description="Helical" evidence="6">
    <location>
        <begin position="118"/>
        <end position="140"/>
    </location>
</feature>
<feature type="transmembrane region" description="Helical" evidence="6">
    <location>
        <begin position="235"/>
        <end position="255"/>
    </location>
</feature>
<dbReference type="SUPFAM" id="SSF103473">
    <property type="entry name" value="MFS general substrate transporter"/>
    <property type="match status" value="1"/>
</dbReference>
<dbReference type="GO" id="GO:0005886">
    <property type="term" value="C:plasma membrane"/>
    <property type="evidence" value="ECO:0007669"/>
    <property type="project" value="UniProtKB-SubCell"/>
</dbReference>
<dbReference type="InterPro" id="IPR011701">
    <property type="entry name" value="MFS"/>
</dbReference>
<dbReference type="PRINTS" id="PR01036">
    <property type="entry name" value="TCRTETB"/>
</dbReference>
<keyword evidence="2" id="KW-0813">Transport</keyword>
<accession>A0A543D400</accession>
<comment type="subcellular location">
    <subcellularLocation>
        <location evidence="1">Cell inner membrane</location>
        <topology evidence="1">Multi-pass membrane protein</topology>
    </subcellularLocation>
</comment>
<name>A0A543D400_9PSEU</name>
<dbReference type="AlphaFoldDB" id="A0A543D400"/>
<dbReference type="Pfam" id="PF07690">
    <property type="entry name" value="MFS_1"/>
    <property type="match status" value="1"/>
</dbReference>
<feature type="transmembrane region" description="Helical" evidence="6">
    <location>
        <begin position="367"/>
        <end position="393"/>
    </location>
</feature>
<organism evidence="8 9">
    <name type="scientific">Pseudonocardia kunmingensis</name>
    <dbReference type="NCBI Taxonomy" id="630975"/>
    <lineage>
        <taxon>Bacteria</taxon>
        <taxon>Bacillati</taxon>
        <taxon>Actinomycetota</taxon>
        <taxon>Actinomycetes</taxon>
        <taxon>Pseudonocardiales</taxon>
        <taxon>Pseudonocardiaceae</taxon>
        <taxon>Pseudonocardia</taxon>
    </lineage>
</organism>
<dbReference type="PANTHER" id="PTHR23501">
    <property type="entry name" value="MAJOR FACILITATOR SUPERFAMILY"/>
    <property type="match status" value="1"/>
</dbReference>
<dbReference type="InterPro" id="IPR036259">
    <property type="entry name" value="MFS_trans_sf"/>
</dbReference>
<evidence type="ECO:0000313" key="9">
    <source>
        <dbReference type="Proteomes" id="UP000315677"/>
    </source>
</evidence>
<keyword evidence="9" id="KW-1185">Reference proteome</keyword>
<feature type="transmembrane region" description="Helical" evidence="6">
    <location>
        <begin position="308"/>
        <end position="328"/>
    </location>
</feature>
<dbReference type="GO" id="GO:0022857">
    <property type="term" value="F:transmembrane transporter activity"/>
    <property type="evidence" value="ECO:0007669"/>
    <property type="project" value="InterPro"/>
</dbReference>
<dbReference type="PANTHER" id="PTHR23501:SF191">
    <property type="entry name" value="VACUOLAR BASIC AMINO ACID TRANSPORTER 4"/>
    <property type="match status" value="1"/>
</dbReference>
<protein>
    <submittedName>
        <fullName evidence="8">MFS transporter</fullName>
    </submittedName>
</protein>
<reference evidence="8 9" key="1">
    <citation type="submission" date="2019-06" db="EMBL/GenBank/DDBJ databases">
        <title>Sequencing the genomes of 1000 actinobacteria strains.</title>
        <authorList>
            <person name="Klenk H.-P."/>
        </authorList>
    </citation>
    <scope>NUCLEOTIDE SEQUENCE [LARGE SCALE GENOMIC DNA]</scope>
    <source>
        <strain evidence="8 9">DSM 45301</strain>
    </source>
</reference>
<evidence type="ECO:0000256" key="2">
    <source>
        <dbReference type="ARBA" id="ARBA00022448"/>
    </source>
</evidence>
<evidence type="ECO:0000256" key="1">
    <source>
        <dbReference type="ARBA" id="ARBA00004429"/>
    </source>
</evidence>
<evidence type="ECO:0000256" key="3">
    <source>
        <dbReference type="ARBA" id="ARBA00022692"/>
    </source>
</evidence>
<keyword evidence="5 6" id="KW-0472">Membrane</keyword>
<feature type="transmembrane region" description="Helical" evidence="6">
    <location>
        <begin position="340"/>
        <end position="361"/>
    </location>
</feature>
<feature type="transmembrane region" description="Helical" evidence="6">
    <location>
        <begin position="61"/>
        <end position="81"/>
    </location>
</feature>
<feature type="transmembrane region" description="Helical" evidence="6">
    <location>
        <begin position="275"/>
        <end position="296"/>
    </location>
</feature>
<dbReference type="RefSeq" id="WP_142060889.1">
    <property type="nucleotide sequence ID" value="NZ_VFPA01000005.1"/>
</dbReference>